<dbReference type="AlphaFoldDB" id="A0A2D0R918"/>
<evidence type="ECO:0000313" key="3">
    <source>
        <dbReference type="RefSeq" id="XP_017327074.1"/>
    </source>
</evidence>
<protein>
    <submittedName>
        <fullName evidence="3 4">Uncharacterized protein LOC108267488</fullName>
    </submittedName>
</protein>
<organism evidence="2 3">
    <name type="scientific">Ictalurus punctatus</name>
    <name type="common">Channel catfish</name>
    <name type="synonym">Silurus punctatus</name>
    <dbReference type="NCBI Taxonomy" id="7998"/>
    <lineage>
        <taxon>Eukaryota</taxon>
        <taxon>Metazoa</taxon>
        <taxon>Chordata</taxon>
        <taxon>Craniata</taxon>
        <taxon>Vertebrata</taxon>
        <taxon>Euteleostomi</taxon>
        <taxon>Actinopterygii</taxon>
        <taxon>Neopterygii</taxon>
        <taxon>Teleostei</taxon>
        <taxon>Ostariophysi</taxon>
        <taxon>Siluriformes</taxon>
        <taxon>Ictaluridae</taxon>
        <taxon>Ictalurus</taxon>
    </lineage>
</organism>
<dbReference type="OrthoDB" id="9978460at2759"/>
<reference evidence="2" key="1">
    <citation type="journal article" date="2016" name="Nat. Commun.">
        <title>The channel catfish genome sequence provides insights into the evolution of scale formation in teleosts.</title>
        <authorList>
            <person name="Liu Z."/>
            <person name="Liu S."/>
            <person name="Yao J."/>
            <person name="Bao L."/>
            <person name="Zhang J."/>
            <person name="Li Y."/>
            <person name="Jiang C."/>
            <person name="Sun L."/>
            <person name="Wang R."/>
            <person name="Zhang Y."/>
            <person name="Zhou T."/>
            <person name="Zeng Q."/>
            <person name="Fu Q."/>
            <person name="Gao S."/>
            <person name="Li N."/>
            <person name="Koren S."/>
            <person name="Jiang Y."/>
            <person name="Zimin A."/>
            <person name="Xu P."/>
            <person name="Phillippy A.M."/>
            <person name="Geng X."/>
            <person name="Song L."/>
            <person name="Sun F."/>
            <person name="Li C."/>
            <person name="Wang X."/>
            <person name="Chen A."/>
            <person name="Jin Y."/>
            <person name="Yuan Z."/>
            <person name="Yang Y."/>
            <person name="Tan S."/>
            <person name="Peatman E."/>
            <person name="Lu J."/>
            <person name="Qin Z."/>
            <person name="Dunham R."/>
            <person name="Li Z."/>
            <person name="Sonstegard T."/>
            <person name="Feng J."/>
            <person name="Danzmann R.G."/>
            <person name="Schroeder S."/>
            <person name="Scheffler B."/>
            <person name="Duke M.V."/>
            <person name="Ballard L."/>
            <person name="Kucuktas H."/>
            <person name="Kaltenboeck L."/>
            <person name="Liu H."/>
            <person name="Armbruster J."/>
            <person name="Xie Y."/>
            <person name="Kirby M.L."/>
            <person name="Tian Y."/>
            <person name="Flanagan M.E."/>
            <person name="Mu W."/>
            <person name="Waldbieser G.C."/>
        </authorList>
    </citation>
    <scope>NUCLEOTIDE SEQUENCE [LARGE SCALE GENOMIC DNA]</scope>
    <source>
        <strain evidence="2">SDA103</strain>
    </source>
</reference>
<evidence type="ECO:0000256" key="1">
    <source>
        <dbReference type="SAM" id="MobiDB-lite"/>
    </source>
</evidence>
<dbReference type="RefSeq" id="XP_017327074.1">
    <property type="nucleotide sequence ID" value="XM_017471585.3"/>
</dbReference>
<accession>A0A2D0R918</accession>
<proteinExistence type="predicted"/>
<name>A0A2D0R918_ICTPU</name>
<gene>
    <name evidence="3 4" type="primary">LOC108267488</name>
</gene>
<feature type="region of interest" description="Disordered" evidence="1">
    <location>
        <begin position="80"/>
        <end position="106"/>
    </location>
</feature>
<evidence type="ECO:0000313" key="2">
    <source>
        <dbReference type="Proteomes" id="UP000221080"/>
    </source>
</evidence>
<keyword evidence="2" id="KW-1185">Reference proteome</keyword>
<feature type="compositionally biased region" description="Basic residues" evidence="1">
    <location>
        <begin position="95"/>
        <end position="104"/>
    </location>
</feature>
<evidence type="ECO:0000313" key="4">
    <source>
        <dbReference type="RefSeq" id="XP_053537132.1"/>
    </source>
</evidence>
<dbReference type="KEGG" id="ipu:108267488"/>
<reference evidence="3 4" key="2">
    <citation type="submission" date="2025-04" db="UniProtKB">
        <authorList>
            <consortium name="RefSeq"/>
        </authorList>
    </citation>
    <scope>IDENTIFICATION</scope>
    <source>
        <tissue evidence="3 4">Blood</tissue>
    </source>
</reference>
<sequence length="165" mass="18967">MEAAETPSSHVLSTRGDEKTRDGEVVCKIVFEEYLSEWVKIATTRSGHLKGKESLDEAIRRPERFAARYGVSGSENDELVEEPRKIYKGTMNGPRRSKKHKSRQTRVEQMRRIYLLCRTPDTAAPPVPALKDSVHDAERRECWESEVDKLVAWTHSLSFEEPDRP</sequence>
<dbReference type="RefSeq" id="XP_053537132.1">
    <property type="nucleotide sequence ID" value="XM_053681157.1"/>
</dbReference>
<dbReference type="GeneID" id="108267488"/>
<dbReference type="Proteomes" id="UP000221080">
    <property type="component" value="Chromosome 7"/>
</dbReference>